<organism evidence="7 8">
    <name type="scientific">Candidatus Campbellbacteria bacterium CG22_combo_CG10-13_8_21_14_all_43_18</name>
    <dbReference type="NCBI Taxonomy" id="1974530"/>
    <lineage>
        <taxon>Bacteria</taxon>
        <taxon>Candidatus Campbelliibacteriota</taxon>
    </lineage>
</organism>
<dbReference type="InterPro" id="IPR036787">
    <property type="entry name" value="T_IF-3_N_sf"/>
</dbReference>
<keyword evidence="3" id="KW-0648">Protein biosynthesis</keyword>
<dbReference type="InterPro" id="IPR019814">
    <property type="entry name" value="Translation_initiation_fac_3_N"/>
</dbReference>
<proteinExistence type="inferred from homology"/>
<dbReference type="NCBIfam" id="TIGR00168">
    <property type="entry name" value="infC"/>
    <property type="match status" value="1"/>
</dbReference>
<feature type="domain" description="Translation initiation factor 3 C-terminal" evidence="5">
    <location>
        <begin position="92"/>
        <end position="177"/>
    </location>
</feature>
<dbReference type="AlphaFoldDB" id="A0A2H0DWI5"/>
<dbReference type="PANTHER" id="PTHR10938:SF0">
    <property type="entry name" value="TRANSLATION INITIATION FACTOR IF-3, MITOCHONDRIAL"/>
    <property type="match status" value="1"/>
</dbReference>
<accession>A0A2H0DWI5</accession>
<evidence type="ECO:0000256" key="2">
    <source>
        <dbReference type="ARBA" id="ARBA00022540"/>
    </source>
</evidence>
<evidence type="ECO:0000313" key="7">
    <source>
        <dbReference type="EMBL" id="PIP86544.1"/>
    </source>
</evidence>
<sequence length="177" mass="20247">MAKFNPRKKEERLRVNEAIRARELRVLGAEGENFGVLGREEALSKAEEASLDLIEISPGTLPPVAKIADYGKFLYEQKKKAKEAKSKAKKTETKNVQVKIGTGEHDLELKAKKASEWLREGHRVKFDLYLRGRAKYMDKKFLEERMSRMLKLITEEYRVAVGPKNSPKGMTAILEKK</sequence>
<dbReference type="FunFam" id="3.10.20.80:FF:000001">
    <property type="entry name" value="Translation initiation factor IF-3"/>
    <property type="match status" value="1"/>
</dbReference>
<evidence type="ECO:0000259" key="6">
    <source>
        <dbReference type="Pfam" id="PF05198"/>
    </source>
</evidence>
<dbReference type="GO" id="GO:0005737">
    <property type="term" value="C:cytoplasm"/>
    <property type="evidence" value="ECO:0007669"/>
    <property type="project" value="UniProtKB-ARBA"/>
</dbReference>
<dbReference type="GO" id="GO:0032790">
    <property type="term" value="P:ribosome disassembly"/>
    <property type="evidence" value="ECO:0007669"/>
    <property type="project" value="TreeGrafter"/>
</dbReference>
<comment type="similarity">
    <text evidence="1">Belongs to the IF-3 family.</text>
</comment>
<dbReference type="SUPFAM" id="SSF55200">
    <property type="entry name" value="Translation initiation factor IF3, C-terminal domain"/>
    <property type="match status" value="1"/>
</dbReference>
<dbReference type="GO" id="GO:0003743">
    <property type="term" value="F:translation initiation factor activity"/>
    <property type="evidence" value="ECO:0007669"/>
    <property type="project" value="UniProtKB-UniRule"/>
</dbReference>
<evidence type="ECO:0000256" key="3">
    <source>
        <dbReference type="ARBA" id="ARBA00022917"/>
    </source>
</evidence>
<dbReference type="InterPro" id="IPR036788">
    <property type="entry name" value="T_IF-3_C_sf"/>
</dbReference>
<dbReference type="InterPro" id="IPR019815">
    <property type="entry name" value="Translation_initiation_fac_3_C"/>
</dbReference>
<dbReference type="Proteomes" id="UP000231276">
    <property type="component" value="Unassembled WGS sequence"/>
</dbReference>
<comment type="caution">
    <text evidence="7">The sequence shown here is derived from an EMBL/GenBank/DDBJ whole genome shotgun (WGS) entry which is preliminary data.</text>
</comment>
<dbReference type="SUPFAM" id="SSF54364">
    <property type="entry name" value="Translation initiation factor IF3, N-terminal domain"/>
    <property type="match status" value="1"/>
</dbReference>
<dbReference type="EMBL" id="PCTS01000021">
    <property type="protein sequence ID" value="PIP86544.1"/>
    <property type="molecule type" value="Genomic_DNA"/>
</dbReference>
<dbReference type="Gene3D" id="3.30.110.10">
    <property type="entry name" value="Translation initiation factor 3 (IF-3), C-terminal domain"/>
    <property type="match status" value="1"/>
</dbReference>
<dbReference type="Pfam" id="PF00707">
    <property type="entry name" value="IF3_C"/>
    <property type="match status" value="1"/>
</dbReference>
<dbReference type="PANTHER" id="PTHR10938">
    <property type="entry name" value="TRANSLATION INITIATION FACTOR IF-3"/>
    <property type="match status" value="1"/>
</dbReference>
<reference evidence="7 8" key="1">
    <citation type="submission" date="2017-09" db="EMBL/GenBank/DDBJ databases">
        <title>Depth-based differentiation of microbial function through sediment-hosted aquifers and enrichment of novel symbionts in the deep terrestrial subsurface.</title>
        <authorList>
            <person name="Probst A.J."/>
            <person name="Ladd B."/>
            <person name="Jarett J.K."/>
            <person name="Geller-Mcgrath D.E."/>
            <person name="Sieber C.M."/>
            <person name="Emerson J.B."/>
            <person name="Anantharaman K."/>
            <person name="Thomas B.C."/>
            <person name="Malmstrom R."/>
            <person name="Stieglmeier M."/>
            <person name="Klingl A."/>
            <person name="Woyke T."/>
            <person name="Ryan C.M."/>
            <person name="Banfield J.F."/>
        </authorList>
    </citation>
    <scope>NUCLEOTIDE SEQUENCE [LARGE SCALE GENOMIC DNA]</scope>
    <source>
        <strain evidence="7">CG22_combo_CG10-13_8_21_14_all_43_18</strain>
    </source>
</reference>
<dbReference type="Pfam" id="PF05198">
    <property type="entry name" value="IF3_N"/>
    <property type="match status" value="1"/>
</dbReference>
<dbReference type="GO" id="GO:0043022">
    <property type="term" value="F:ribosome binding"/>
    <property type="evidence" value="ECO:0007669"/>
    <property type="project" value="TreeGrafter"/>
</dbReference>
<evidence type="ECO:0000313" key="8">
    <source>
        <dbReference type="Proteomes" id="UP000231276"/>
    </source>
</evidence>
<evidence type="ECO:0000259" key="5">
    <source>
        <dbReference type="Pfam" id="PF00707"/>
    </source>
</evidence>
<keyword evidence="2 7" id="KW-0396">Initiation factor</keyword>
<dbReference type="InterPro" id="IPR001288">
    <property type="entry name" value="Translation_initiation_fac_3"/>
</dbReference>
<dbReference type="Gene3D" id="3.10.20.80">
    <property type="entry name" value="Translation initiation factor 3 (IF-3), N-terminal domain"/>
    <property type="match status" value="1"/>
</dbReference>
<protein>
    <recommendedName>
        <fullName evidence="4">Translation initiation factor IF-3</fullName>
    </recommendedName>
</protein>
<feature type="domain" description="Translation initiation factor 3 N-terminal" evidence="6">
    <location>
        <begin position="15"/>
        <end position="84"/>
    </location>
</feature>
<evidence type="ECO:0000256" key="1">
    <source>
        <dbReference type="ARBA" id="ARBA00005439"/>
    </source>
</evidence>
<gene>
    <name evidence="7" type="ORF">COW82_01645</name>
</gene>
<name>A0A2H0DWI5_9BACT</name>
<evidence type="ECO:0000256" key="4">
    <source>
        <dbReference type="NCBIfam" id="TIGR00168"/>
    </source>
</evidence>